<sequence length="119" mass="12899">MSCTWDCDSLTDTSGRESLSPKWLSSFLHNISFKRDVAAAHQTGNGLIFACVQWASSVIQGKSSIPHSQELDSIGKEGSRVGTPIECDLSSALERLVFGSNPELSTIRNKDGMRPELDG</sequence>
<evidence type="ECO:0000313" key="1">
    <source>
        <dbReference type="EMBL" id="KAK2113844.1"/>
    </source>
</evidence>
<evidence type="ECO:0000313" key="2">
    <source>
        <dbReference type="Proteomes" id="UP001266305"/>
    </source>
</evidence>
<keyword evidence="2" id="KW-1185">Reference proteome</keyword>
<dbReference type="Proteomes" id="UP001266305">
    <property type="component" value="Unassembled WGS sequence"/>
</dbReference>
<accession>A0ABQ9VYE5</accession>
<gene>
    <name evidence="1" type="ORF">P7K49_008110</name>
</gene>
<feature type="non-terminal residue" evidence="1">
    <location>
        <position position="119"/>
    </location>
</feature>
<proteinExistence type="predicted"/>
<dbReference type="EMBL" id="JASSZA010000004">
    <property type="protein sequence ID" value="KAK2113844.1"/>
    <property type="molecule type" value="Genomic_DNA"/>
</dbReference>
<organism evidence="1 2">
    <name type="scientific">Saguinus oedipus</name>
    <name type="common">Cotton-top tamarin</name>
    <name type="synonym">Oedipomidas oedipus</name>
    <dbReference type="NCBI Taxonomy" id="9490"/>
    <lineage>
        <taxon>Eukaryota</taxon>
        <taxon>Metazoa</taxon>
        <taxon>Chordata</taxon>
        <taxon>Craniata</taxon>
        <taxon>Vertebrata</taxon>
        <taxon>Euteleostomi</taxon>
        <taxon>Mammalia</taxon>
        <taxon>Eutheria</taxon>
        <taxon>Euarchontoglires</taxon>
        <taxon>Primates</taxon>
        <taxon>Haplorrhini</taxon>
        <taxon>Platyrrhini</taxon>
        <taxon>Cebidae</taxon>
        <taxon>Callitrichinae</taxon>
        <taxon>Saguinus</taxon>
    </lineage>
</organism>
<comment type="caution">
    <text evidence="1">The sequence shown here is derived from an EMBL/GenBank/DDBJ whole genome shotgun (WGS) entry which is preliminary data.</text>
</comment>
<reference evidence="1 2" key="1">
    <citation type="submission" date="2023-05" db="EMBL/GenBank/DDBJ databases">
        <title>B98-5 Cell Line De Novo Hybrid Assembly: An Optical Mapping Approach.</title>
        <authorList>
            <person name="Kananen K."/>
            <person name="Auerbach J.A."/>
            <person name="Kautto E."/>
            <person name="Blachly J.S."/>
        </authorList>
    </citation>
    <scope>NUCLEOTIDE SEQUENCE [LARGE SCALE GENOMIC DNA]</scope>
    <source>
        <strain evidence="1">B95-8</strain>
        <tissue evidence="1">Cell line</tissue>
    </source>
</reference>
<name>A0ABQ9VYE5_SAGOE</name>
<protein>
    <submittedName>
        <fullName evidence="1">Uncharacterized protein</fullName>
    </submittedName>
</protein>